<keyword evidence="1" id="KW-0812">Transmembrane</keyword>
<comment type="caution">
    <text evidence="2">The sequence shown here is derived from an EMBL/GenBank/DDBJ whole genome shotgun (WGS) entry which is preliminary data.</text>
</comment>
<feature type="transmembrane region" description="Helical" evidence="1">
    <location>
        <begin position="6"/>
        <end position="22"/>
    </location>
</feature>
<name>A0A820I7H0_9BILA</name>
<dbReference type="EMBL" id="CAJOAX010048912">
    <property type="protein sequence ID" value="CAF4306758.1"/>
    <property type="molecule type" value="Genomic_DNA"/>
</dbReference>
<gene>
    <name evidence="2" type="ORF">OTI717_LOCUS42218</name>
</gene>
<dbReference type="AlphaFoldDB" id="A0A820I7H0"/>
<evidence type="ECO:0000256" key="1">
    <source>
        <dbReference type="SAM" id="Phobius"/>
    </source>
</evidence>
<dbReference type="Proteomes" id="UP000663823">
    <property type="component" value="Unassembled WGS sequence"/>
</dbReference>
<protein>
    <submittedName>
        <fullName evidence="2">Uncharacterized protein</fullName>
    </submittedName>
</protein>
<evidence type="ECO:0000313" key="2">
    <source>
        <dbReference type="EMBL" id="CAF4306758.1"/>
    </source>
</evidence>
<reference evidence="2" key="1">
    <citation type="submission" date="2021-02" db="EMBL/GenBank/DDBJ databases">
        <authorList>
            <person name="Nowell W R."/>
        </authorList>
    </citation>
    <scope>NUCLEOTIDE SEQUENCE</scope>
</reference>
<keyword evidence="1" id="KW-0472">Membrane</keyword>
<accession>A0A820I7H0</accession>
<proteinExistence type="predicted"/>
<keyword evidence="1" id="KW-1133">Transmembrane helix</keyword>
<feature type="non-terminal residue" evidence="2">
    <location>
        <position position="26"/>
    </location>
</feature>
<organism evidence="2 3">
    <name type="scientific">Rotaria sordida</name>
    <dbReference type="NCBI Taxonomy" id="392033"/>
    <lineage>
        <taxon>Eukaryota</taxon>
        <taxon>Metazoa</taxon>
        <taxon>Spiralia</taxon>
        <taxon>Gnathifera</taxon>
        <taxon>Rotifera</taxon>
        <taxon>Eurotatoria</taxon>
        <taxon>Bdelloidea</taxon>
        <taxon>Philodinida</taxon>
        <taxon>Philodinidae</taxon>
        <taxon>Rotaria</taxon>
    </lineage>
</organism>
<evidence type="ECO:0000313" key="3">
    <source>
        <dbReference type="Proteomes" id="UP000663823"/>
    </source>
</evidence>
<sequence>MIVGQILLGTTGLIVSLYAYYVKQQL</sequence>